<organism evidence="1">
    <name type="scientific">Arundo donax</name>
    <name type="common">Giant reed</name>
    <name type="synonym">Donax arundinaceus</name>
    <dbReference type="NCBI Taxonomy" id="35708"/>
    <lineage>
        <taxon>Eukaryota</taxon>
        <taxon>Viridiplantae</taxon>
        <taxon>Streptophyta</taxon>
        <taxon>Embryophyta</taxon>
        <taxon>Tracheophyta</taxon>
        <taxon>Spermatophyta</taxon>
        <taxon>Magnoliopsida</taxon>
        <taxon>Liliopsida</taxon>
        <taxon>Poales</taxon>
        <taxon>Poaceae</taxon>
        <taxon>PACMAD clade</taxon>
        <taxon>Arundinoideae</taxon>
        <taxon>Arundineae</taxon>
        <taxon>Arundo</taxon>
    </lineage>
</organism>
<reference evidence="1" key="2">
    <citation type="journal article" date="2015" name="Data Brief">
        <title>Shoot transcriptome of the giant reed, Arundo donax.</title>
        <authorList>
            <person name="Barrero R.A."/>
            <person name="Guerrero F.D."/>
            <person name="Moolhuijzen P."/>
            <person name="Goolsby J.A."/>
            <person name="Tidwell J."/>
            <person name="Bellgard S.E."/>
            <person name="Bellgard M.I."/>
        </authorList>
    </citation>
    <scope>NUCLEOTIDE SEQUENCE</scope>
    <source>
        <tissue evidence="1">Shoot tissue taken approximately 20 cm above the soil surface</tissue>
    </source>
</reference>
<evidence type="ECO:0000313" key="1">
    <source>
        <dbReference type="EMBL" id="JAD49335.1"/>
    </source>
</evidence>
<protein>
    <submittedName>
        <fullName evidence="1">Uncharacterized protein</fullName>
    </submittedName>
</protein>
<proteinExistence type="predicted"/>
<reference evidence="1" key="1">
    <citation type="submission" date="2014-09" db="EMBL/GenBank/DDBJ databases">
        <authorList>
            <person name="Magalhaes I.L.F."/>
            <person name="Oliveira U."/>
            <person name="Santos F.R."/>
            <person name="Vidigal T.H.D.A."/>
            <person name="Brescovit A.D."/>
            <person name="Santos A.J."/>
        </authorList>
    </citation>
    <scope>NUCLEOTIDE SEQUENCE</scope>
    <source>
        <tissue evidence="1">Shoot tissue taken approximately 20 cm above the soil surface</tissue>
    </source>
</reference>
<sequence length="23" mass="2488">MSEASDTTIIISFVHEGYVTSLS</sequence>
<name>A0A0A9AK59_ARUDO</name>
<dbReference type="EMBL" id="GBRH01248560">
    <property type="protein sequence ID" value="JAD49335.1"/>
    <property type="molecule type" value="Transcribed_RNA"/>
</dbReference>
<accession>A0A0A9AK59</accession>
<dbReference type="AlphaFoldDB" id="A0A0A9AK59"/>